<sequence length="366" mass="41460">MSSKSVRFAAPAASQNAKRSQRDADIATSDEKSKRVRLNEEEIDDLDDWKKEEIDGEEDIPSERELLEAKRKRRRERAAGVDADGRTQIDDSTSLATDGIQIEPFHMRREESDGAGYFDGDTYIWRKNDPNDEPDAWLDSLGDERNAVPSSKSILQPPKDTENTEDKPENLDGLTKEQLYLKVLPLINGTETVAQAVRRYGAVSKQSKLKSKKGDPSSTEDSKVAKSCLDDLTGAANALLLKGEVDIYDTRRQRILQVLSKHATVMEFPNKQQAPTDWEYKGNQDGQIHGPYTTQQMMGWMQAGYFVGLQKVRIRTIRKKTNSPEDDLMADLMDDDEKADSQEDALEKGEWQWSDEINMKNYLPIP</sequence>
<gene>
    <name evidence="3" type="ORF">CYCCA115_LOCUS8324</name>
</gene>
<dbReference type="AlphaFoldDB" id="A0AAD2CQZ0"/>
<dbReference type="PANTHER" id="PTHR13138:SF3">
    <property type="entry name" value="CD2 ANTIGEN CYTOPLASMIC TAIL-BINDING PROTEIN 2"/>
    <property type="match status" value="1"/>
</dbReference>
<evidence type="ECO:0000256" key="1">
    <source>
        <dbReference type="SAM" id="MobiDB-lite"/>
    </source>
</evidence>
<feature type="region of interest" description="Disordered" evidence="1">
    <location>
        <begin position="126"/>
        <end position="172"/>
    </location>
</feature>
<feature type="compositionally biased region" description="Acidic residues" evidence="1">
    <location>
        <begin position="325"/>
        <end position="338"/>
    </location>
</feature>
<feature type="region of interest" description="Disordered" evidence="1">
    <location>
        <begin position="325"/>
        <end position="352"/>
    </location>
</feature>
<dbReference type="SUPFAM" id="SSF55277">
    <property type="entry name" value="GYF domain"/>
    <property type="match status" value="1"/>
</dbReference>
<dbReference type="Pfam" id="PF02213">
    <property type="entry name" value="GYF"/>
    <property type="match status" value="1"/>
</dbReference>
<accession>A0AAD2CQZ0</accession>
<dbReference type="GO" id="GO:0005682">
    <property type="term" value="C:U5 snRNP"/>
    <property type="evidence" value="ECO:0007669"/>
    <property type="project" value="InterPro"/>
</dbReference>
<proteinExistence type="predicted"/>
<feature type="compositionally biased region" description="Basic and acidic residues" evidence="1">
    <location>
        <begin position="20"/>
        <end position="40"/>
    </location>
</feature>
<dbReference type="InterPro" id="IPR035445">
    <property type="entry name" value="GYF-like_dom_sf"/>
</dbReference>
<keyword evidence="4" id="KW-1185">Reference proteome</keyword>
<dbReference type="EMBL" id="CAKOGP040001112">
    <property type="protein sequence ID" value="CAJ1943196.1"/>
    <property type="molecule type" value="Genomic_DNA"/>
</dbReference>
<dbReference type="InterPro" id="IPR039905">
    <property type="entry name" value="CD2BP2/Lin1"/>
</dbReference>
<dbReference type="PROSITE" id="PS50829">
    <property type="entry name" value="GYF"/>
    <property type="match status" value="1"/>
</dbReference>
<evidence type="ECO:0000313" key="4">
    <source>
        <dbReference type="Proteomes" id="UP001295423"/>
    </source>
</evidence>
<dbReference type="SMART" id="SM00444">
    <property type="entry name" value="GYF"/>
    <property type="match status" value="1"/>
</dbReference>
<name>A0AAD2CQZ0_9STRA</name>
<comment type="caution">
    <text evidence="3">The sequence shown here is derived from an EMBL/GenBank/DDBJ whole genome shotgun (WGS) entry which is preliminary data.</text>
</comment>
<feature type="compositionally biased region" description="Basic and acidic residues" evidence="1">
    <location>
        <begin position="159"/>
        <end position="170"/>
    </location>
</feature>
<reference evidence="3" key="1">
    <citation type="submission" date="2023-08" db="EMBL/GenBank/DDBJ databases">
        <authorList>
            <person name="Audoor S."/>
            <person name="Bilcke G."/>
        </authorList>
    </citation>
    <scope>NUCLEOTIDE SEQUENCE</scope>
</reference>
<feature type="compositionally biased region" description="Basic and acidic residues" evidence="1">
    <location>
        <begin position="77"/>
        <end position="89"/>
    </location>
</feature>
<feature type="compositionally biased region" description="Basic and acidic residues" evidence="1">
    <location>
        <begin position="339"/>
        <end position="350"/>
    </location>
</feature>
<dbReference type="PANTHER" id="PTHR13138">
    <property type="entry name" value="PROTEIN LIN1"/>
    <property type="match status" value="1"/>
</dbReference>
<dbReference type="Proteomes" id="UP001295423">
    <property type="component" value="Unassembled WGS sequence"/>
</dbReference>
<evidence type="ECO:0000313" key="3">
    <source>
        <dbReference type="EMBL" id="CAJ1943196.1"/>
    </source>
</evidence>
<dbReference type="InterPro" id="IPR003169">
    <property type="entry name" value="GYF"/>
</dbReference>
<feature type="domain" description="GYF" evidence="2">
    <location>
        <begin position="275"/>
        <end position="334"/>
    </location>
</feature>
<feature type="region of interest" description="Disordered" evidence="1">
    <location>
        <begin position="1"/>
        <end position="98"/>
    </location>
</feature>
<protein>
    <recommendedName>
        <fullName evidence="2">GYF domain-containing protein</fullName>
    </recommendedName>
</protein>
<organism evidence="3 4">
    <name type="scientific">Cylindrotheca closterium</name>
    <dbReference type="NCBI Taxonomy" id="2856"/>
    <lineage>
        <taxon>Eukaryota</taxon>
        <taxon>Sar</taxon>
        <taxon>Stramenopiles</taxon>
        <taxon>Ochrophyta</taxon>
        <taxon>Bacillariophyta</taxon>
        <taxon>Bacillariophyceae</taxon>
        <taxon>Bacillariophycidae</taxon>
        <taxon>Bacillariales</taxon>
        <taxon>Bacillariaceae</taxon>
        <taxon>Cylindrotheca</taxon>
    </lineage>
</organism>
<evidence type="ECO:0000259" key="2">
    <source>
        <dbReference type="PROSITE" id="PS50829"/>
    </source>
</evidence>
<dbReference type="Gene3D" id="3.30.1490.40">
    <property type="match status" value="1"/>
</dbReference>